<dbReference type="GO" id="GO:0008270">
    <property type="term" value="F:zinc ion binding"/>
    <property type="evidence" value="ECO:0007669"/>
    <property type="project" value="UniProtKB-KW"/>
</dbReference>
<evidence type="ECO:0000256" key="1">
    <source>
        <dbReference type="PROSITE-ProRule" id="PRU00175"/>
    </source>
</evidence>
<keyword evidence="1" id="KW-0862">Zinc</keyword>
<dbReference type="EMBL" id="CT868396">
    <property type="protein sequence ID" value="CAK81178.1"/>
    <property type="molecule type" value="Genomic_DNA"/>
</dbReference>
<dbReference type="OMA" id="CIACMES"/>
<dbReference type="Proteomes" id="UP000000600">
    <property type="component" value="Unassembled WGS sequence"/>
</dbReference>
<dbReference type="InParanoid" id="A0DDR1"/>
<sequence length="327" mass="38839">MEFARLRNLFGQSENAIKGQDLSLLGLTVLTCYFLYRQDSQRKSERQKQKRFRYLYTADECQQLQIDSKQITVQGQINSDDKFLLLKSSNYMKKRNNYEQSQQINKSFMIVDPYTKAGIICKIKNGCLFEQTLFNFHKKHTYQTYVPSNCNFIVRLYKRIVNYFFGKTIVEDIEGVDLNQYFIFKGELKKKDSELMLEVDHVAFNSKFNIQESTKVNNLSILKQKYKHLCNQRGFLIYNSYQRMKKYFQNPLRQPIKLFEKREDEVAEDSDLCIACMESVRNVLILPCFHLICCQECLQKIKQTNNECPLCRTLINDQKQVLIDNLY</sequence>
<dbReference type="Pfam" id="PF13920">
    <property type="entry name" value="zf-C3HC4_3"/>
    <property type="match status" value="1"/>
</dbReference>
<organism evidence="3 4">
    <name type="scientific">Paramecium tetraurelia</name>
    <dbReference type="NCBI Taxonomy" id="5888"/>
    <lineage>
        <taxon>Eukaryota</taxon>
        <taxon>Sar</taxon>
        <taxon>Alveolata</taxon>
        <taxon>Ciliophora</taxon>
        <taxon>Intramacronucleata</taxon>
        <taxon>Oligohymenophorea</taxon>
        <taxon>Peniculida</taxon>
        <taxon>Parameciidae</taxon>
        <taxon>Paramecium</taxon>
    </lineage>
</organism>
<dbReference type="AlphaFoldDB" id="A0DDR1"/>
<dbReference type="InterPro" id="IPR001841">
    <property type="entry name" value="Znf_RING"/>
</dbReference>
<evidence type="ECO:0000259" key="2">
    <source>
        <dbReference type="PROSITE" id="PS50089"/>
    </source>
</evidence>
<dbReference type="SUPFAM" id="SSF57850">
    <property type="entry name" value="RING/U-box"/>
    <property type="match status" value="1"/>
</dbReference>
<dbReference type="OrthoDB" id="1711136at2759"/>
<dbReference type="GO" id="GO:0061630">
    <property type="term" value="F:ubiquitin protein ligase activity"/>
    <property type="evidence" value="ECO:0000318"/>
    <property type="project" value="GO_Central"/>
</dbReference>
<dbReference type="Gene3D" id="3.30.40.10">
    <property type="entry name" value="Zinc/RING finger domain, C3HC4 (zinc finger)"/>
    <property type="match status" value="1"/>
</dbReference>
<dbReference type="HOGENOM" id="CLU_851149_0_0_1"/>
<protein>
    <recommendedName>
        <fullName evidence="2">RING-type domain-containing protein</fullName>
    </recommendedName>
</protein>
<name>A0DDR1_PARTE</name>
<dbReference type="InterPro" id="IPR013083">
    <property type="entry name" value="Znf_RING/FYVE/PHD"/>
</dbReference>
<accession>A0DDR1</accession>
<dbReference type="PANTHER" id="PTHR14879:SF5">
    <property type="entry name" value="RING-TYPE DOMAIN-CONTAINING PROTEIN"/>
    <property type="match status" value="1"/>
</dbReference>
<dbReference type="eggNOG" id="ENOG502SGB1">
    <property type="taxonomic scope" value="Eukaryota"/>
</dbReference>
<keyword evidence="1" id="KW-0479">Metal-binding</keyword>
<dbReference type="GO" id="GO:0005737">
    <property type="term" value="C:cytoplasm"/>
    <property type="evidence" value="ECO:0000318"/>
    <property type="project" value="GO_Central"/>
</dbReference>
<dbReference type="InterPro" id="IPR051728">
    <property type="entry name" value="RING-FYVE_E3_ubiquitin-ligase"/>
</dbReference>
<dbReference type="PROSITE" id="PS50089">
    <property type="entry name" value="ZF_RING_2"/>
    <property type="match status" value="1"/>
</dbReference>
<dbReference type="GeneID" id="5034360"/>
<proteinExistence type="predicted"/>
<dbReference type="PANTHER" id="PTHR14879">
    <property type="entry name" value="CASPASE REGULATOR, RING FINGER DOMAIN-CONTAINING"/>
    <property type="match status" value="1"/>
</dbReference>
<evidence type="ECO:0000313" key="3">
    <source>
        <dbReference type="EMBL" id="CAK81178.1"/>
    </source>
</evidence>
<evidence type="ECO:0000313" key="4">
    <source>
        <dbReference type="Proteomes" id="UP000000600"/>
    </source>
</evidence>
<gene>
    <name evidence="3" type="ORF">GSPATT00016019001</name>
</gene>
<reference evidence="3 4" key="1">
    <citation type="journal article" date="2006" name="Nature">
        <title>Global trends of whole-genome duplications revealed by the ciliate Paramecium tetraurelia.</title>
        <authorList>
            <consortium name="Genoscope"/>
            <person name="Aury J.-M."/>
            <person name="Jaillon O."/>
            <person name="Duret L."/>
            <person name="Noel B."/>
            <person name="Jubin C."/>
            <person name="Porcel B.M."/>
            <person name="Segurens B."/>
            <person name="Daubin V."/>
            <person name="Anthouard V."/>
            <person name="Aiach N."/>
            <person name="Arnaiz O."/>
            <person name="Billaut A."/>
            <person name="Beisson J."/>
            <person name="Blanc I."/>
            <person name="Bouhouche K."/>
            <person name="Camara F."/>
            <person name="Duharcourt S."/>
            <person name="Guigo R."/>
            <person name="Gogendeau D."/>
            <person name="Katinka M."/>
            <person name="Keller A.-M."/>
            <person name="Kissmehl R."/>
            <person name="Klotz C."/>
            <person name="Koll F."/>
            <person name="Le Moue A."/>
            <person name="Lepere C."/>
            <person name="Malinsky S."/>
            <person name="Nowacki M."/>
            <person name="Nowak J.K."/>
            <person name="Plattner H."/>
            <person name="Poulain J."/>
            <person name="Ruiz F."/>
            <person name="Serrano V."/>
            <person name="Zagulski M."/>
            <person name="Dessen P."/>
            <person name="Betermier M."/>
            <person name="Weissenbach J."/>
            <person name="Scarpelli C."/>
            <person name="Schachter V."/>
            <person name="Sperling L."/>
            <person name="Meyer E."/>
            <person name="Cohen J."/>
            <person name="Wincker P."/>
        </authorList>
    </citation>
    <scope>NUCLEOTIDE SEQUENCE [LARGE SCALE GENOMIC DNA]</scope>
    <source>
        <strain evidence="3 4">Stock d4-2</strain>
    </source>
</reference>
<dbReference type="GO" id="GO:0016567">
    <property type="term" value="P:protein ubiquitination"/>
    <property type="evidence" value="ECO:0000318"/>
    <property type="project" value="GO_Central"/>
</dbReference>
<dbReference type="KEGG" id="ptm:GSPATT00016019001"/>
<feature type="domain" description="RING-type" evidence="2">
    <location>
        <begin position="273"/>
        <end position="312"/>
    </location>
</feature>
<dbReference type="RefSeq" id="XP_001448575.1">
    <property type="nucleotide sequence ID" value="XM_001448538.1"/>
</dbReference>
<keyword evidence="1" id="KW-0863">Zinc-finger</keyword>
<keyword evidence="4" id="KW-1185">Reference proteome</keyword>